<evidence type="ECO:0000313" key="2">
    <source>
        <dbReference type="Proteomes" id="UP000614811"/>
    </source>
</evidence>
<evidence type="ECO:0000313" key="1">
    <source>
        <dbReference type="EMBL" id="GHA17915.1"/>
    </source>
</evidence>
<name>A0A918VS56_9GAMM</name>
<organism evidence="1 2">
    <name type="scientific">Arenicella chitinivorans</name>
    <dbReference type="NCBI Taxonomy" id="1329800"/>
    <lineage>
        <taxon>Bacteria</taxon>
        <taxon>Pseudomonadati</taxon>
        <taxon>Pseudomonadota</taxon>
        <taxon>Gammaproteobacteria</taxon>
        <taxon>Arenicellales</taxon>
        <taxon>Arenicellaceae</taxon>
        <taxon>Arenicella</taxon>
    </lineage>
</organism>
<sequence>MIKITLFSCLNQLDYRPPLYYRPPIGPYFKLLLVLVLLSVSPLALANAQGALPSITLLLLDDQPELEPSGPVTATLQSLTRVHGVSPETVYFSAHQSNDIADESLQHRYGRLAYHFHFDDPDSGAYATTGGSKNHQVSGSPRAIHTFICTPESSRYQSGVCTYQVGVRVQNPAGEYADDFLTVTISGSDHYYSAADTLCISTTGDFTGCEGTQLNQTPDVGEFSGKRVRFRRGESFASACIGYQESTVLLDAFGEGEQRPFLPSVRVGVDSSCNDGVPSNADLVNYPDLSRDVNGHISQGWAYDVTVTGLRLGSAGGGMASTLVTWHDLDLDWSSDPSYDGEFELGNFGRACTQNADLDCANIPYPYGVFVTDTVARSHPSNLAGVNMNCYIECGLINSGAAGVDLKTASGHNFRIQGAWGLVVSNVWFRGEHIGENGPKSRITLRLLETSVQSSLIADPEDFGSGAQLRNMVATARWSNRYNMVLDSRFNEASQAPEHDSASFVEFRSGHQYSGIYGNQFFDDPVSDGAQIRLGGTNIFARDNLYNGVDSDCRYDDTFANGTAYQNDALIFADSNTNCNSNVPAIATPNQPGS</sequence>
<protein>
    <submittedName>
        <fullName evidence="1">Uncharacterized protein</fullName>
    </submittedName>
</protein>
<gene>
    <name evidence="1" type="ORF">GCM10008090_29550</name>
</gene>
<dbReference type="AlphaFoldDB" id="A0A918VS56"/>
<proteinExistence type="predicted"/>
<dbReference type="EMBL" id="BMXA01000006">
    <property type="protein sequence ID" value="GHA17915.1"/>
    <property type="molecule type" value="Genomic_DNA"/>
</dbReference>
<dbReference type="RefSeq" id="WP_189402478.1">
    <property type="nucleotide sequence ID" value="NZ_BMXA01000006.1"/>
</dbReference>
<accession>A0A918VS56</accession>
<comment type="caution">
    <text evidence="1">The sequence shown here is derived from an EMBL/GenBank/DDBJ whole genome shotgun (WGS) entry which is preliminary data.</text>
</comment>
<reference evidence="1" key="1">
    <citation type="journal article" date="2014" name="Int. J. Syst. Evol. Microbiol.">
        <title>Complete genome sequence of Corynebacterium casei LMG S-19264T (=DSM 44701T), isolated from a smear-ripened cheese.</title>
        <authorList>
            <consortium name="US DOE Joint Genome Institute (JGI-PGF)"/>
            <person name="Walter F."/>
            <person name="Albersmeier A."/>
            <person name="Kalinowski J."/>
            <person name="Ruckert C."/>
        </authorList>
    </citation>
    <scope>NUCLEOTIDE SEQUENCE</scope>
    <source>
        <strain evidence="1">KCTC 12711</strain>
    </source>
</reference>
<keyword evidence="2" id="KW-1185">Reference proteome</keyword>
<reference evidence="1" key="2">
    <citation type="submission" date="2020-09" db="EMBL/GenBank/DDBJ databases">
        <authorList>
            <person name="Sun Q."/>
            <person name="Kim S."/>
        </authorList>
    </citation>
    <scope>NUCLEOTIDE SEQUENCE</scope>
    <source>
        <strain evidence="1">KCTC 12711</strain>
    </source>
</reference>
<dbReference type="Proteomes" id="UP000614811">
    <property type="component" value="Unassembled WGS sequence"/>
</dbReference>